<protein>
    <submittedName>
        <fullName evidence="1">Protein gp18.1, prophage tail protein gp18.7A</fullName>
    </submittedName>
</protein>
<sequence>MVILADPNRKELGSIQNANVTVDLNGNRNFSVQIARSNWIPELTFSYFIYIPGTEYGGIIGQVLTDTTLDYVELKGRSWRGRLAKKVIEPPAGQDYKKVSGELHAVMKELIEPAFGGDEGTDSIFYVPDTDTGVAMSNYQFDRYCTLLDGITKMLKSKGYRLQIAFRRNAGEPGKVFIEAVPIVDYSSEIELSKDCQLNYTMEDIRDGVNHLVVTGKGELQDRNVLHLYVQKNGSIGKTQYYTGLDEIAEVYENTSTETDELEETSREKLQEVMNKQTFKMDAASLGLDVNIGDIVGGRDYLTGMYMSKPVENITYAITNGVESKAYKLEGEES</sequence>
<organism evidence="1">
    <name type="scientific">Siphoviridae sp. ctX926</name>
    <dbReference type="NCBI Taxonomy" id="2826366"/>
    <lineage>
        <taxon>Viruses</taxon>
        <taxon>Duplodnaviria</taxon>
        <taxon>Heunggongvirae</taxon>
        <taxon>Uroviricota</taxon>
        <taxon>Caudoviricetes</taxon>
    </lineage>
</organism>
<reference evidence="1" key="1">
    <citation type="journal article" date="2021" name="Proc. Natl. Acad. Sci. U.S.A.">
        <title>A Catalog of Tens of Thousands of Viruses from Human Metagenomes Reveals Hidden Associations with Chronic Diseases.</title>
        <authorList>
            <person name="Tisza M.J."/>
            <person name="Buck C.B."/>
        </authorList>
    </citation>
    <scope>NUCLEOTIDE SEQUENCE</scope>
    <source>
        <strain evidence="1">CtX926</strain>
    </source>
</reference>
<accession>A0A8S5M1R2</accession>
<evidence type="ECO:0000313" key="1">
    <source>
        <dbReference type="EMBL" id="DAD75991.1"/>
    </source>
</evidence>
<dbReference type="EMBL" id="BK014793">
    <property type="protein sequence ID" value="DAD75991.1"/>
    <property type="molecule type" value="Genomic_DNA"/>
</dbReference>
<name>A0A8S5M1R2_9CAUD</name>
<proteinExistence type="predicted"/>